<keyword evidence="6" id="KW-1133">Transmembrane helix</keyword>
<gene>
    <name evidence="8" type="ORF">A3G49_04140</name>
</gene>
<reference evidence="8 9" key="1">
    <citation type="journal article" date="2016" name="Nat. Commun.">
        <title>Thousands of microbial genomes shed light on interconnected biogeochemical processes in an aquifer system.</title>
        <authorList>
            <person name="Anantharaman K."/>
            <person name="Brown C.T."/>
            <person name="Hug L.A."/>
            <person name="Sharon I."/>
            <person name="Castelle C.J."/>
            <person name="Probst A.J."/>
            <person name="Thomas B.C."/>
            <person name="Singh A."/>
            <person name="Wilkins M.J."/>
            <person name="Karaoz U."/>
            <person name="Brodie E.L."/>
            <person name="Williams K.H."/>
            <person name="Hubbard S.S."/>
            <person name="Banfield J.F."/>
        </authorList>
    </citation>
    <scope>NUCLEOTIDE SEQUENCE [LARGE SCALE GENOMIC DNA]</scope>
</reference>
<keyword evidence="4" id="KW-1015">Disulfide bond</keyword>
<dbReference type="GO" id="GO:0016491">
    <property type="term" value="F:oxidoreductase activity"/>
    <property type="evidence" value="ECO:0007669"/>
    <property type="project" value="UniProtKB-KW"/>
</dbReference>
<feature type="transmembrane region" description="Helical" evidence="6">
    <location>
        <begin position="37"/>
        <end position="55"/>
    </location>
</feature>
<dbReference type="Proteomes" id="UP000177171">
    <property type="component" value="Unassembled WGS sequence"/>
</dbReference>
<dbReference type="SUPFAM" id="SSF52833">
    <property type="entry name" value="Thioredoxin-like"/>
    <property type="match status" value="1"/>
</dbReference>
<keyword evidence="3" id="KW-0560">Oxidoreductase</keyword>
<keyword evidence="6" id="KW-0472">Membrane</keyword>
<evidence type="ECO:0000256" key="5">
    <source>
        <dbReference type="ARBA" id="ARBA00023284"/>
    </source>
</evidence>
<name>A0A1G2LVN1_9BACT</name>
<dbReference type="Gene3D" id="3.40.30.10">
    <property type="entry name" value="Glutaredoxin"/>
    <property type="match status" value="1"/>
</dbReference>
<dbReference type="PROSITE" id="PS51352">
    <property type="entry name" value="THIOREDOXIN_2"/>
    <property type="match status" value="1"/>
</dbReference>
<proteinExistence type="inferred from homology"/>
<evidence type="ECO:0000256" key="4">
    <source>
        <dbReference type="ARBA" id="ARBA00023157"/>
    </source>
</evidence>
<keyword evidence="5" id="KW-0676">Redox-active center</keyword>
<protein>
    <recommendedName>
        <fullName evidence="7">Thioredoxin domain-containing protein</fullName>
    </recommendedName>
</protein>
<dbReference type="PANTHER" id="PTHR13887">
    <property type="entry name" value="GLUTATHIONE S-TRANSFERASE KAPPA"/>
    <property type="match status" value="1"/>
</dbReference>
<evidence type="ECO:0000259" key="7">
    <source>
        <dbReference type="PROSITE" id="PS51352"/>
    </source>
</evidence>
<dbReference type="InterPro" id="IPR013766">
    <property type="entry name" value="Thioredoxin_domain"/>
</dbReference>
<sequence>MSILMTKLEHHHDDAVEHVVEDLKAIKELNEVAPSSLSVPIAIIVAGIIVALAIISSGGRSGVGGGEASVTGGIVEQKPVVGAGGIPAVEVNAEDLFTDNDAFLGNPAAKIVIVEFGDFQCPFCGKFFKETEPQIIDKYVKTGKVRFIYKQFAFLGQESNWAAEASECAKDQGKFWQYHDYLYNHLWDNYYAKNQNGENVGAFSKDNLKKFAGTLGLNAGEFSQCLDSGKYTKKVQADIEVGRKNGVSGTPTSFVNGKLLVGAQPLEAFDQAIAEALK</sequence>
<evidence type="ECO:0000256" key="3">
    <source>
        <dbReference type="ARBA" id="ARBA00023002"/>
    </source>
</evidence>
<dbReference type="InterPro" id="IPR012336">
    <property type="entry name" value="Thioredoxin-like_fold"/>
</dbReference>
<evidence type="ECO:0000256" key="1">
    <source>
        <dbReference type="ARBA" id="ARBA00005791"/>
    </source>
</evidence>
<dbReference type="AlphaFoldDB" id="A0A1G2LVN1"/>
<dbReference type="InterPro" id="IPR036249">
    <property type="entry name" value="Thioredoxin-like_sf"/>
</dbReference>
<dbReference type="EMBL" id="MHQY01000001">
    <property type="protein sequence ID" value="OHA14851.1"/>
    <property type="molecule type" value="Genomic_DNA"/>
</dbReference>
<dbReference type="PANTHER" id="PTHR13887:SF14">
    <property type="entry name" value="DISULFIDE BOND FORMATION PROTEIN D"/>
    <property type="match status" value="1"/>
</dbReference>
<evidence type="ECO:0000256" key="6">
    <source>
        <dbReference type="SAM" id="Phobius"/>
    </source>
</evidence>
<evidence type="ECO:0000313" key="9">
    <source>
        <dbReference type="Proteomes" id="UP000177171"/>
    </source>
</evidence>
<dbReference type="Pfam" id="PF13462">
    <property type="entry name" value="Thioredoxin_4"/>
    <property type="match status" value="1"/>
</dbReference>
<comment type="caution">
    <text evidence="8">The sequence shown here is derived from an EMBL/GenBank/DDBJ whole genome shotgun (WGS) entry which is preliminary data.</text>
</comment>
<accession>A0A1G2LVN1</accession>
<organism evidence="8 9">
    <name type="scientific">Candidatus Sungbacteria bacterium RIFCSPLOWO2_12_FULL_41_11</name>
    <dbReference type="NCBI Taxonomy" id="1802286"/>
    <lineage>
        <taxon>Bacteria</taxon>
        <taxon>Candidatus Sungiibacteriota</taxon>
    </lineage>
</organism>
<evidence type="ECO:0000313" key="8">
    <source>
        <dbReference type="EMBL" id="OHA14851.1"/>
    </source>
</evidence>
<evidence type="ECO:0000256" key="2">
    <source>
        <dbReference type="ARBA" id="ARBA00022729"/>
    </source>
</evidence>
<feature type="domain" description="Thioredoxin" evidence="7">
    <location>
        <begin position="82"/>
        <end position="278"/>
    </location>
</feature>
<comment type="similarity">
    <text evidence="1">Belongs to the thioredoxin family. DsbA subfamily.</text>
</comment>
<keyword evidence="6" id="KW-0812">Transmembrane</keyword>
<keyword evidence="2" id="KW-0732">Signal</keyword>